<comment type="similarity">
    <text evidence="4">Belongs to the BamD family.</text>
</comment>
<dbReference type="InterPro" id="IPR019734">
    <property type="entry name" value="TPR_rpt"/>
</dbReference>
<keyword evidence="4" id="KW-0564">Palmitate</keyword>
<dbReference type="STRING" id="28110.KU46_1887"/>
<dbReference type="CDD" id="cd15830">
    <property type="entry name" value="BamD"/>
    <property type="match status" value="1"/>
</dbReference>
<dbReference type="SUPFAM" id="SSF48452">
    <property type="entry name" value="TPR-like"/>
    <property type="match status" value="2"/>
</dbReference>
<dbReference type="PROSITE" id="PS50005">
    <property type="entry name" value="TPR"/>
    <property type="match status" value="2"/>
</dbReference>
<dbReference type="Proteomes" id="UP000031830">
    <property type="component" value="Chromosome"/>
</dbReference>
<dbReference type="GO" id="GO:0009279">
    <property type="term" value="C:cell outer membrane"/>
    <property type="evidence" value="ECO:0007669"/>
    <property type="project" value="UniProtKB-SubCell"/>
</dbReference>
<organism evidence="8 9">
    <name type="scientific">Francisella philomiragia</name>
    <dbReference type="NCBI Taxonomy" id="28110"/>
    <lineage>
        <taxon>Bacteria</taxon>
        <taxon>Pseudomonadati</taxon>
        <taxon>Pseudomonadota</taxon>
        <taxon>Gammaproteobacteria</taxon>
        <taxon>Thiotrichales</taxon>
        <taxon>Francisellaceae</taxon>
        <taxon>Francisella</taxon>
    </lineage>
</organism>
<sequence length="274" mass="31981">MKRFLYLIITALVVMMLASCGPKKDSELPQVYTGYTASFIYAKAHEQMQNEKYFDAIRSYKSLVAQYPFTPLAEKGMVDLIYVYYMDDESTMALALGQQFIKMYPYSSYKGYVYYMIGVVGFEDGRGMLQTYAPYDMNYHDPTGYQDAYVNFEKAIKLDPNGSFVPDAKRRMIYINNIIAEHYYDIAKFYYKRGAYNAALDRASQIIRNYPQSTATQDALVLTIRAYNKLGLYDQAKDNIRVLKKNYPKNKFVNNLRPDGTENPTWFDRWFGWL</sequence>
<feature type="repeat" description="TPR" evidence="5">
    <location>
        <begin position="129"/>
        <end position="162"/>
    </location>
</feature>
<comment type="function">
    <text evidence="4">Part of the outer membrane protein assembly complex, which is involved in assembly and insertion of beta-barrel proteins into the outer membrane.</text>
</comment>
<dbReference type="Gene3D" id="1.25.40.10">
    <property type="entry name" value="Tetratricopeptide repeat domain"/>
    <property type="match status" value="1"/>
</dbReference>
<evidence type="ECO:0000256" key="5">
    <source>
        <dbReference type="PROSITE-ProRule" id="PRU00339"/>
    </source>
</evidence>
<keyword evidence="1 4" id="KW-0732">Signal</keyword>
<feature type="signal peptide" evidence="6">
    <location>
        <begin position="1"/>
        <end position="20"/>
    </location>
</feature>
<proteinExistence type="inferred from homology"/>
<evidence type="ECO:0000256" key="6">
    <source>
        <dbReference type="SAM" id="SignalP"/>
    </source>
</evidence>
<evidence type="ECO:0000256" key="4">
    <source>
        <dbReference type="HAMAP-Rule" id="MF_00922"/>
    </source>
</evidence>
<dbReference type="HAMAP" id="MF_00922">
    <property type="entry name" value="OM_assembly_BamD"/>
    <property type="match status" value="1"/>
</dbReference>
<dbReference type="Pfam" id="PF13525">
    <property type="entry name" value="YfiO"/>
    <property type="match status" value="1"/>
</dbReference>
<keyword evidence="2 4" id="KW-0472">Membrane</keyword>
<dbReference type="GO" id="GO:0051205">
    <property type="term" value="P:protein insertion into membrane"/>
    <property type="evidence" value="ECO:0007669"/>
    <property type="project" value="UniProtKB-UniRule"/>
</dbReference>
<comment type="subcellular location">
    <subcellularLocation>
        <location evidence="4">Cell outer membrane</location>
        <topology evidence="4">Lipid-anchor</topology>
    </subcellularLocation>
</comment>
<dbReference type="InterPro" id="IPR017689">
    <property type="entry name" value="BamD"/>
</dbReference>
<dbReference type="EMBL" id="CP009440">
    <property type="protein sequence ID" value="AJI53222.1"/>
    <property type="molecule type" value="Genomic_DNA"/>
</dbReference>
<accession>A0A0B6D4I2</accession>
<keyword evidence="4" id="KW-0449">Lipoprotein</keyword>
<protein>
    <recommendedName>
        <fullName evidence="4">Outer membrane protein assembly factor BamD</fullName>
    </recommendedName>
</protein>
<dbReference type="OrthoDB" id="9779191at2"/>
<evidence type="ECO:0000256" key="1">
    <source>
        <dbReference type="ARBA" id="ARBA00022729"/>
    </source>
</evidence>
<evidence type="ECO:0000313" key="8">
    <source>
        <dbReference type="EMBL" id="AJI53222.1"/>
    </source>
</evidence>
<dbReference type="GO" id="GO:0043165">
    <property type="term" value="P:Gram-negative-bacterium-type cell outer membrane assembly"/>
    <property type="evidence" value="ECO:0007669"/>
    <property type="project" value="UniProtKB-UniRule"/>
</dbReference>
<dbReference type="RefSeq" id="WP_044526526.1">
    <property type="nucleotide sequence ID" value="NZ_CP009440.1"/>
</dbReference>
<keyword evidence="5" id="KW-0802">TPR repeat</keyword>
<feature type="domain" description="Outer membrane lipoprotein BamD-like" evidence="7">
    <location>
        <begin position="37"/>
        <end position="239"/>
    </location>
</feature>
<comment type="subunit">
    <text evidence="4">Part of the Bam complex.</text>
</comment>
<keyword evidence="3 4" id="KW-0998">Cell outer membrane</keyword>
<dbReference type="PROSITE" id="PS51257">
    <property type="entry name" value="PROKAR_LIPOPROTEIN"/>
    <property type="match status" value="1"/>
</dbReference>
<feature type="chain" id="PRO_5008984905" description="Outer membrane protein assembly factor BamD" evidence="6">
    <location>
        <begin position="21"/>
        <end position="274"/>
    </location>
</feature>
<dbReference type="AlphaFoldDB" id="A0A0B6D4I2"/>
<gene>
    <name evidence="8" type="primary">yfiO</name>
    <name evidence="4" type="synonym">bamD</name>
    <name evidence="8" type="ORF">LA55_1423</name>
</gene>
<reference evidence="8 9" key="1">
    <citation type="journal article" date="2015" name="Genome Announc.">
        <title>Genome sequencing of 18 francisella strains to aid in assay development and testing.</title>
        <authorList>
            <person name="Johnson S.L."/>
            <person name="Daligault H.E."/>
            <person name="Davenport K.W."/>
            <person name="Coyne S.R."/>
            <person name="Frey K.G."/>
            <person name="Koroleva G.I."/>
            <person name="Broomall S.M."/>
            <person name="Bishop-Lilly K.A."/>
            <person name="Bruce D.C."/>
            <person name="Chertkov O."/>
            <person name="Freitas T."/>
            <person name="Jaissle J."/>
            <person name="Ladner J.T."/>
            <person name="Rosenzweig C.N."/>
            <person name="Gibbons H.S."/>
            <person name="Palacios G.F."/>
            <person name="Redden C.L."/>
            <person name="Xu Y."/>
            <person name="Minogue T.D."/>
            <person name="Chain P.S."/>
        </authorList>
    </citation>
    <scope>NUCLEOTIDE SEQUENCE [LARGE SCALE GENOMIC DNA]</scope>
    <source>
        <strain evidence="8 9">GA01-2794</strain>
    </source>
</reference>
<dbReference type="InterPro" id="IPR011990">
    <property type="entry name" value="TPR-like_helical_dom_sf"/>
</dbReference>
<dbReference type="InterPro" id="IPR039565">
    <property type="entry name" value="BamD-like"/>
</dbReference>
<name>A0A0B6D4I2_9GAMM</name>
<evidence type="ECO:0000259" key="7">
    <source>
        <dbReference type="Pfam" id="PF13525"/>
    </source>
</evidence>
<evidence type="ECO:0000313" key="9">
    <source>
        <dbReference type="Proteomes" id="UP000031830"/>
    </source>
</evidence>
<dbReference type="KEGG" id="fpz:LA55_1423"/>
<evidence type="ECO:0000256" key="3">
    <source>
        <dbReference type="ARBA" id="ARBA00023237"/>
    </source>
</evidence>
<evidence type="ECO:0000256" key="2">
    <source>
        <dbReference type="ARBA" id="ARBA00023136"/>
    </source>
</evidence>
<feature type="repeat" description="TPR" evidence="5">
    <location>
        <begin position="180"/>
        <end position="213"/>
    </location>
</feature>
<dbReference type="NCBIfam" id="TIGR03302">
    <property type="entry name" value="OM_YfiO"/>
    <property type="match status" value="1"/>
</dbReference>